<evidence type="ECO:0000313" key="1">
    <source>
        <dbReference type="EMBL" id="WVY92382.1"/>
    </source>
</evidence>
<dbReference type="GO" id="GO:0003723">
    <property type="term" value="F:RNA binding"/>
    <property type="evidence" value="ECO:0007669"/>
    <property type="project" value="InterPro"/>
</dbReference>
<dbReference type="Gene3D" id="1.25.40.10">
    <property type="entry name" value="Tetratricopeptide repeat domain"/>
    <property type="match status" value="1"/>
</dbReference>
<keyword evidence="2" id="KW-1185">Reference proteome</keyword>
<name>A0AAQ3RGY2_VIGMU</name>
<evidence type="ECO:0000313" key="2">
    <source>
        <dbReference type="Proteomes" id="UP001374535"/>
    </source>
</evidence>
<dbReference type="AlphaFoldDB" id="A0AAQ3RGY2"/>
<gene>
    <name evidence="1" type="ORF">V8G54_031470</name>
</gene>
<dbReference type="InterPro" id="IPR011990">
    <property type="entry name" value="TPR-like_helical_dom_sf"/>
</dbReference>
<proteinExistence type="predicted"/>
<reference evidence="1 2" key="1">
    <citation type="journal article" date="2023" name="Life. Sci Alliance">
        <title>Evolutionary insights into 3D genome organization and epigenetic landscape of Vigna mungo.</title>
        <authorList>
            <person name="Junaid A."/>
            <person name="Singh B."/>
            <person name="Bhatia S."/>
        </authorList>
    </citation>
    <scope>NUCLEOTIDE SEQUENCE [LARGE SCALE GENOMIC DNA]</scope>
    <source>
        <strain evidence="1">Urdbean</strain>
    </source>
</reference>
<accession>A0AAQ3RGY2</accession>
<dbReference type="Proteomes" id="UP001374535">
    <property type="component" value="Chromosome 10"/>
</dbReference>
<dbReference type="GO" id="GO:0009451">
    <property type="term" value="P:RNA modification"/>
    <property type="evidence" value="ECO:0007669"/>
    <property type="project" value="InterPro"/>
</dbReference>
<organism evidence="1 2">
    <name type="scientific">Vigna mungo</name>
    <name type="common">Black gram</name>
    <name type="synonym">Phaseolus mungo</name>
    <dbReference type="NCBI Taxonomy" id="3915"/>
    <lineage>
        <taxon>Eukaryota</taxon>
        <taxon>Viridiplantae</taxon>
        <taxon>Streptophyta</taxon>
        <taxon>Embryophyta</taxon>
        <taxon>Tracheophyta</taxon>
        <taxon>Spermatophyta</taxon>
        <taxon>Magnoliopsida</taxon>
        <taxon>eudicotyledons</taxon>
        <taxon>Gunneridae</taxon>
        <taxon>Pentapetalae</taxon>
        <taxon>rosids</taxon>
        <taxon>fabids</taxon>
        <taxon>Fabales</taxon>
        <taxon>Fabaceae</taxon>
        <taxon>Papilionoideae</taxon>
        <taxon>50 kb inversion clade</taxon>
        <taxon>NPAAA clade</taxon>
        <taxon>indigoferoid/millettioid clade</taxon>
        <taxon>Phaseoleae</taxon>
        <taxon>Vigna</taxon>
    </lineage>
</organism>
<dbReference type="InterPro" id="IPR046960">
    <property type="entry name" value="PPR_At4g14850-like_plant"/>
</dbReference>
<sequence>MQALSWYRAMSCSPQKVDALTCSFTLKGCACALVFSEATQIHSQLLHFGFEADILLLTTLKDVYAKTIDLHAAHKLFDNIQKRDIASWNAMISGLLKEADPMRL</sequence>
<dbReference type="EMBL" id="CP144691">
    <property type="protein sequence ID" value="WVY92382.1"/>
    <property type="molecule type" value="Genomic_DNA"/>
</dbReference>
<evidence type="ECO:0008006" key="3">
    <source>
        <dbReference type="Google" id="ProtNLM"/>
    </source>
</evidence>
<dbReference type="PANTHER" id="PTHR47926">
    <property type="entry name" value="PENTATRICOPEPTIDE REPEAT-CONTAINING PROTEIN"/>
    <property type="match status" value="1"/>
</dbReference>
<protein>
    <recommendedName>
        <fullName evidence="3">Pentatricopeptide repeat-containing protein</fullName>
    </recommendedName>
</protein>